<gene>
    <name evidence="2" type="ORF">PFMG_02465</name>
</gene>
<keyword evidence="1" id="KW-0812">Transmembrane</keyword>
<name>A0A0L1IAD8_PLAFA</name>
<proteinExistence type="predicted"/>
<dbReference type="EMBL" id="GG665131">
    <property type="protein sequence ID" value="KNG76195.1"/>
    <property type="molecule type" value="Genomic_DNA"/>
</dbReference>
<keyword evidence="1" id="KW-0472">Membrane</keyword>
<reference evidence="3" key="1">
    <citation type="submission" date="2015-07" db="EMBL/GenBank/DDBJ databases">
        <title>Annotation of Plasmodium falciparum IGH-CR14.</title>
        <authorList>
            <consortium name="The Broad Institute Genome Sequencing Platform"/>
            <person name="Volkman S.K."/>
            <person name="Neafsey D.E."/>
            <person name="Dash A.P."/>
            <person name="Chitnis C.E."/>
            <person name="Hartl D.L."/>
            <person name="Young S.K."/>
            <person name="Zeng Q."/>
            <person name="Koehrsen M."/>
            <person name="Alvarado L."/>
            <person name="Berlin A."/>
            <person name="Borenstein D."/>
            <person name="Chapman S.B."/>
            <person name="Chen Z."/>
            <person name="Engels R."/>
            <person name="Freedman E."/>
            <person name="Gellesch M."/>
            <person name="Goldberg J."/>
            <person name="Griggs A."/>
            <person name="Gujja S."/>
            <person name="Heilman E.R."/>
            <person name="Heiman D.I."/>
            <person name="Howarth C."/>
            <person name="Jen D."/>
            <person name="Larson L."/>
            <person name="Mehta T."/>
            <person name="Neiman D."/>
            <person name="Park D."/>
            <person name="Pearson M."/>
            <person name="Roberts A."/>
            <person name="Saif S."/>
            <person name="Shea T."/>
            <person name="Shenoy N."/>
            <person name="Sisk P."/>
            <person name="Stolte C."/>
            <person name="Sykes S."/>
            <person name="Walk T."/>
            <person name="White J."/>
            <person name="Yandava C."/>
            <person name="Haas B."/>
            <person name="Henn M.R."/>
            <person name="Nusbaum C."/>
            <person name="Birren B."/>
        </authorList>
    </citation>
    <scope>NUCLEOTIDE SEQUENCE [LARGE SCALE GENOMIC DNA]</scope>
    <source>
        <strain evidence="3">IGH-CR14</strain>
    </source>
</reference>
<protein>
    <submittedName>
        <fullName evidence="2">Rifin</fullName>
    </submittedName>
</protein>
<dbReference type="InterPro" id="IPR006373">
    <property type="entry name" value="VSA_Rifin"/>
</dbReference>
<accession>A0A0L1IAD8</accession>
<reference evidence="3" key="2">
    <citation type="submission" date="2015-07" db="EMBL/GenBank/DDBJ databases">
        <title>The genome sequence of Plasmodium falciparum IGH-CR14.</title>
        <authorList>
            <consortium name="The Broad Institute Genome Sequencing Platform"/>
            <person name="Volkman S.K."/>
            <person name="Neafsey D.E."/>
            <person name="Dash A.P."/>
            <person name="Chitnis C.E."/>
            <person name="Hartl D.L."/>
            <person name="Young S.K."/>
            <person name="Kodira C.D."/>
            <person name="Zeng Q."/>
            <person name="Koehrsen M."/>
            <person name="Godfrey P."/>
            <person name="Alvarado L."/>
            <person name="Berlin A."/>
            <person name="Borenstein D."/>
            <person name="Chen Z."/>
            <person name="Engels R."/>
            <person name="Freedman E."/>
            <person name="Gellesch M."/>
            <person name="Goldberg J."/>
            <person name="Griggs A."/>
            <person name="Gujja S."/>
            <person name="Heiman D."/>
            <person name="Hepburn T."/>
            <person name="Howarth C."/>
            <person name="Jen D."/>
            <person name="Larson L."/>
            <person name="Lewis B."/>
            <person name="Mehta T."/>
            <person name="Park D."/>
            <person name="Pearson M."/>
            <person name="Roberts A."/>
            <person name="Saif S."/>
            <person name="Shea T."/>
            <person name="Shenoy N."/>
            <person name="Sisk P."/>
            <person name="Stolte C."/>
            <person name="Sykes S."/>
            <person name="Walk T."/>
            <person name="White J."/>
            <person name="Yandava C."/>
            <person name="Wirth D.F."/>
            <person name="Nusbaum C."/>
            <person name="Birren B."/>
        </authorList>
    </citation>
    <scope>NUCLEOTIDE SEQUENCE [LARGE SCALE GENOMIC DNA]</scope>
    <source>
        <strain evidence="3">IGH-CR14</strain>
    </source>
</reference>
<keyword evidence="1" id="KW-1133">Transmembrane helix</keyword>
<dbReference type="NCBIfam" id="TIGR01477">
    <property type="entry name" value="RIFIN"/>
    <property type="match status" value="1"/>
</dbReference>
<organism evidence="2 3">
    <name type="scientific">Plasmodium falciparum IGH-CR14</name>
    <dbReference type="NCBI Taxonomy" id="580059"/>
    <lineage>
        <taxon>Eukaryota</taxon>
        <taxon>Sar</taxon>
        <taxon>Alveolata</taxon>
        <taxon>Apicomplexa</taxon>
        <taxon>Aconoidasida</taxon>
        <taxon>Haemosporida</taxon>
        <taxon>Plasmodiidae</taxon>
        <taxon>Plasmodium</taxon>
        <taxon>Plasmodium (Laverania)</taxon>
    </lineage>
</organism>
<evidence type="ECO:0000256" key="1">
    <source>
        <dbReference type="SAM" id="Phobius"/>
    </source>
</evidence>
<evidence type="ECO:0000313" key="2">
    <source>
        <dbReference type="EMBL" id="KNG76195.1"/>
    </source>
</evidence>
<dbReference type="Proteomes" id="UP000054562">
    <property type="component" value="Unassembled WGS sequence"/>
</dbReference>
<evidence type="ECO:0000313" key="3">
    <source>
        <dbReference type="Proteomes" id="UP000054562"/>
    </source>
</evidence>
<dbReference type="Pfam" id="PF02009">
    <property type="entry name" value="RIFIN"/>
    <property type="match status" value="1"/>
</dbReference>
<feature type="transmembrane region" description="Helical" evidence="1">
    <location>
        <begin position="304"/>
        <end position="325"/>
    </location>
</feature>
<feature type="transmembrane region" description="Helical" evidence="1">
    <location>
        <begin position="5"/>
        <end position="24"/>
    </location>
</feature>
<sequence length="345" mass="39457">MKVHYINILLFALQLNIFVTLYHVRNKNKPYITHNTTNTKRLKTHRTLCECDIYASNYDNDPEMKALMENFNLQTSQRFREYDERIQEKRRKCKEKCDKEMQQIILKDKVEKELTEKLVALQTHIDLDDLPECTCKKSVAEKTENFCLKCGYGLGSVVPSVGIFGALAVNELTKAATAVAVQKGIDEGIKVAIFELNDIFRLESLLGAEKVLQIITPSNFNNPTLLGQLVQRTYNTMCLTTEESYTNNLLCFLKSSLKTEVKVTTFIAQNARNAAIKAGEEAAKITSQEITAVNMASYNLYTSIAYSVVAILVIILVMVIIYLILHYRRKKKMKKKLQYIKLLKE</sequence>
<dbReference type="AlphaFoldDB" id="A0A0L1IAD8"/>